<organism evidence="3 4">
    <name type="scientific">Fodinisporobacter ferrooxydans</name>
    <dbReference type="NCBI Taxonomy" id="2901836"/>
    <lineage>
        <taxon>Bacteria</taxon>
        <taxon>Bacillati</taxon>
        <taxon>Bacillota</taxon>
        <taxon>Bacilli</taxon>
        <taxon>Bacillales</taxon>
        <taxon>Alicyclobacillaceae</taxon>
        <taxon>Fodinisporobacter</taxon>
    </lineage>
</organism>
<dbReference type="InterPro" id="IPR039422">
    <property type="entry name" value="MarR/SlyA-like"/>
</dbReference>
<dbReference type="InterPro" id="IPR036388">
    <property type="entry name" value="WH-like_DNA-bd_sf"/>
</dbReference>
<dbReference type="Gene3D" id="1.10.10.10">
    <property type="entry name" value="Winged helix-like DNA-binding domain superfamily/Winged helix DNA-binding domain"/>
    <property type="match status" value="1"/>
</dbReference>
<dbReference type="Pfam" id="PF01047">
    <property type="entry name" value="MarR"/>
    <property type="match status" value="1"/>
</dbReference>
<dbReference type="InterPro" id="IPR036390">
    <property type="entry name" value="WH_DNA-bd_sf"/>
</dbReference>
<keyword evidence="4" id="KW-1185">Reference proteome</keyword>
<accession>A0ABY4CSB5</accession>
<dbReference type="EMBL" id="CP089291">
    <property type="protein sequence ID" value="UOF92136.1"/>
    <property type="molecule type" value="Genomic_DNA"/>
</dbReference>
<dbReference type="SMART" id="SM00418">
    <property type="entry name" value="HTH_ARSR"/>
    <property type="match status" value="1"/>
</dbReference>
<dbReference type="SMART" id="SM00347">
    <property type="entry name" value="HTH_MARR"/>
    <property type="match status" value="1"/>
</dbReference>
<evidence type="ECO:0000259" key="2">
    <source>
        <dbReference type="PROSITE" id="PS50995"/>
    </source>
</evidence>
<dbReference type="PROSITE" id="PS50995">
    <property type="entry name" value="HTH_MARR_2"/>
    <property type="match status" value="1"/>
</dbReference>
<dbReference type="InterPro" id="IPR001845">
    <property type="entry name" value="HTH_ArsR_DNA-bd_dom"/>
</dbReference>
<proteinExistence type="predicted"/>
<reference evidence="3" key="1">
    <citation type="submission" date="2021-12" db="EMBL/GenBank/DDBJ databases">
        <title>Alicyclobacillaceae gen. nov., sp. nov., isolated from chalcocite enrichment system.</title>
        <authorList>
            <person name="Jiang Z."/>
        </authorList>
    </citation>
    <scope>NUCLEOTIDE SEQUENCE</scope>
    <source>
        <strain evidence="3">MYW30-H2</strain>
    </source>
</reference>
<dbReference type="PRINTS" id="PR00598">
    <property type="entry name" value="HTHMARR"/>
</dbReference>
<keyword evidence="1" id="KW-0238">DNA-binding</keyword>
<dbReference type="Proteomes" id="UP000830167">
    <property type="component" value="Chromosome"/>
</dbReference>
<dbReference type="RefSeq" id="WP_347438822.1">
    <property type="nucleotide sequence ID" value="NZ_CP089291.1"/>
</dbReference>
<dbReference type="PANTHER" id="PTHR33164:SF99">
    <property type="entry name" value="MARR FAMILY REGULATORY PROTEIN"/>
    <property type="match status" value="1"/>
</dbReference>
<name>A0ABY4CSB5_9BACL</name>
<dbReference type="PANTHER" id="PTHR33164">
    <property type="entry name" value="TRANSCRIPTIONAL REGULATOR, MARR FAMILY"/>
    <property type="match status" value="1"/>
</dbReference>
<gene>
    <name evidence="3" type="ORF">LSG31_08050</name>
</gene>
<evidence type="ECO:0000256" key="1">
    <source>
        <dbReference type="ARBA" id="ARBA00023125"/>
    </source>
</evidence>
<evidence type="ECO:0000313" key="4">
    <source>
        <dbReference type="Proteomes" id="UP000830167"/>
    </source>
</evidence>
<evidence type="ECO:0000313" key="3">
    <source>
        <dbReference type="EMBL" id="UOF92136.1"/>
    </source>
</evidence>
<protein>
    <submittedName>
        <fullName evidence="3">MarR family transcriptional regulator</fullName>
    </submittedName>
</protein>
<dbReference type="SUPFAM" id="SSF46785">
    <property type="entry name" value="Winged helix' DNA-binding domain"/>
    <property type="match status" value="1"/>
</dbReference>
<dbReference type="InterPro" id="IPR000835">
    <property type="entry name" value="HTH_MarR-typ"/>
</dbReference>
<sequence length="151" mass="17617">MYEQDFERLIERLQTAFVTTMRKLGPELSESECGLTGPQFFILHRLYTYGKCTVTELSEAIGVKPSAITAMVDRMYKNDFVLRDRDDSDRRVVYIQISDEGLATLVQAKKKRKQVIEKYLGQLEPEEMKNLVHIFEKLAQITIKDEHEIKK</sequence>
<feature type="domain" description="HTH marR-type" evidence="2">
    <location>
        <begin position="3"/>
        <end position="140"/>
    </location>
</feature>